<dbReference type="AlphaFoldDB" id="A0A850NF84"/>
<protein>
    <submittedName>
        <fullName evidence="1">Uncharacterized protein</fullName>
    </submittedName>
</protein>
<sequence>MKATIISGILIFAVMACKDSKKEQTKNQDIATIDSIEQIDVDKKESKITQSKAKRYVVDSEVDIYDPYDFALQIDTLKAILGKEMTIEIDYSEGESKEDREAFVKITCKDTEIKFYENREGLHFSNITTPKLSVLDGIKIGTPKQTFLEAMKIEDPQALLASIIVFTDDYGAMEFFFENDILSLMKIYYEEGD</sequence>
<comment type="caution">
    <text evidence="1">The sequence shown here is derived from an EMBL/GenBank/DDBJ whole genome shotgun (WGS) entry which is preliminary data.</text>
</comment>
<dbReference type="PROSITE" id="PS51257">
    <property type="entry name" value="PROKAR_LIPOPROTEIN"/>
    <property type="match status" value="1"/>
</dbReference>
<name>A0A850NF84_9FLAO</name>
<evidence type="ECO:0000313" key="1">
    <source>
        <dbReference type="EMBL" id="NVN17108.1"/>
    </source>
</evidence>
<dbReference type="RefSeq" id="WP_176619094.1">
    <property type="nucleotide sequence ID" value="NZ_WYET01000001.1"/>
</dbReference>
<keyword evidence="2" id="KW-1185">Reference proteome</keyword>
<proteinExistence type="predicted"/>
<accession>A0A850NF84</accession>
<evidence type="ECO:0000313" key="2">
    <source>
        <dbReference type="Proteomes" id="UP000558089"/>
    </source>
</evidence>
<organism evidence="1 2">
    <name type="scientific">Flagellimonas chongwuensis</name>
    <dbReference type="NCBI Taxonomy" id="2697365"/>
    <lineage>
        <taxon>Bacteria</taxon>
        <taxon>Pseudomonadati</taxon>
        <taxon>Bacteroidota</taxon>
        <taxon>Flavobacteriia</taxon>
        <taxon>Flavobacteriales</taxon>
        <taxon>Flavobacteriaceae</taxon>
        <taxon>Flagellimonas</taxon>
    </lineage>
</organism>
<dbReference type="Proteomes" id="UP000558089">
    <property type="component" value="Unassembled WGS sequence"/>
</dbReference>
<dbReference type="EMBL" id="WYET01000001">
    <property type="protein sequence ID" value="NVN17108.1"/>
    <property type="molecule type" value="Genomic_DNA"/>
</dbReference>
<gene>
    <name evidence="1" type="ORF">GUA46_02045</name>
</gene>
<reference evidence="1 2" key="1">
    <citation type="submission" date="2020-01" db="EMBL/GenBank/DDBJ databases">
        <title>Draft Genome Analysis of Muricauda sp. HICW Isolated from coastal seawater of PR China.</title>
        <authorList>
            <person name="Chen M.-X."/>
        </authorList>
    </citation>
    <scope>NUCLEOTIDE SEQUENCE [LARGE SCALE GENOMIC DNA]</scope>
    <source>
        <strain evidence="1 2">HICW</strain>
    </source>
</reference>